<evidence type="ECO:0000313" key="3">
    <source>
        <dbReference type="Proteomes" id="UP000242699"/>
    </source>
</evidence>
<dbReference type="Gene3D" id="3.40.720.10">
    <property type="entry name" value="Alkaline Phosphatase, subunit A"/>
    <property type="match status" value="1"/>
</dbReference>
<dbReference type="InterPro" id="IPR007312">
    <property type="entry name" value="Phosphoesterase"/>
</dbReference>
<protein>
    <submittedName>
        <fullName evidence="2">Phosphoesterase</fullName>
    </submittedName>
</protein>
<dbReference type="PANTHER" id="PTHR31956:SF8">
    <property type="entry name" value="ACID PHOSPHATASE PHOA (AFU_ORTHOLOGUE AFUA_1G03570)"/>
    <property type="match status" value="1"/>
</dbReference>
<sequence length="373" mass="41778">MNWSSVTRWLGRLVMGSAGLVVLLLVIVKLTVGVQFQKSAIQEKRPALPRFTHVIVIMMENHGDRALMHNPRAGYIDQLMRSWGYDTNYYGLTHPSLPNYVGALSGRTMGSHSDSPVQRFKQMTLVQQLDRRHISWQAVMQSIPSSGFRGNWYPDRLPKNHAPIVAPPTALYAKKHNPFALFPALNPSRGEHTVNLTQFQRELASGHLAQFTWITPNLCNDMHGQSLGAGAECPVNNPALLVSRGNEFLRQLIPAILRSKAWNTRSVIFLTWDETNDPTHFLSAAGLRSYLRPGPASPMIPVFNIAIGGGRVPLLVLYGRYPHAIRTNLWADHYSVLKTIEDSWHLPYLGHAANARVPVLTPFFTQNKTSSAR</sequence>
<organism evidence="2 3">
    <name type="scientific">Sulfobacillus benefaciens</name>
    <dbReference type="NCBI Taxonomy" id="453960"/>
    <lineage>
        <taxon>Bacteria</taxon>
        <taxon>Bacillati</taxon>
        <taxon>Bacillota</taxon>
        <taxon>Clostridia</taxon>
        <taxon>Eubacteriales</taxon>
        <taxon>Clostridiales Family XVII. Incertae Sedis</taxon>
        <taxon>Sulfobacillus</taxon>
    </lineage>
</organism>
<evidence type="ECO:0000313" key="2">
    <source>
        <dbReference type="EMBL" id="PSR31791.1"/>
    </source>
</evidence>
<gene>
    <name evidence="2" type="ORF">C7B43_00795</name>
</gene>
<dbReference type="PANTHER" id="PTHR31956">
    <property type="entry name" value="NON-SPECIFIC PHOSPHOLIPASE C4-RELATED"/>
    <property type="match status" value="1"/>
</dbReference>
<dbReference type="Proteomes" id="UP000242699">
    <property type="component" value="Unassembled WGS sequence"/>
</dbReference>
<keyword evidence="1" id="KW-0378">Hydrolase</keyword>
<dbReference type="AlphaFoldDB" id="A0A2T2XBA2"/>
<dbReference type="InterPro" id="IPR017850">
    <property type="entry name" value="Alkaline_phosphatase_core_sf"/>
</dbReference>
<dbReference type="EMBL" id="PXYT01000001">
    <property type="protein sequence ID" value="PSR31791.1"/>
    <property type="molecule type" value="Genomic_DNA"/>
</dbReference>
<name>A0A2T2XBA2_9FIRM</name>
<accession>A0A2T2XBA2</accession>
<dbReference type="GO" id="GO:0016788">
    <property type="term" value="F:hydrolase activity, acting on ester bonds"/>
    <property type="evidence" value="ECO:0007669"/>
    <property type="project" value="InterPro"/>
</dbReference>
<evidence type="ECO:0000256" key="1">
    <source>
        <dbReference type="ARBA" id="ARBA00022801"/>
    </source>
</evidence>
<reference evidence="2 3" key="1">
    <citation type="journal article" date="2014" name="BMC Genomics">
        <title>Comparison of environmental and isolate Sulfobacillus genomes reveals diverse carbon, sulfur, nitrogen, and hydrogen metabolisms.</title>
        <authorList>
            <person name="Justice N.B."/>
            <person name="Norman A."/>
            <person name="Brown C.T."/>
            <person name="Singh A."/>
            <person name="Thomas B.C."/>
            <person name="Banfield J.F."/>
        </authorList>
    </citation>
    <scope>NUCLEOTIDE SEQUENCE [LARGE SCALE GENOMIC DNA]</scope>
    <source>
        <strain evidence="2">AMDSBA1</strain>
    </source>
</reference>
<proteinExistence type="predicted"/>
<comment type="caution">
    <text evidence="2">The sequence shown here is derived from an EMBL/GenBank/DDBJ whole genome shotgun (WGS) entry which is preliminary data.</text>
</comment>
<dbReference type="GO" id="GO:0009395">
    <property type="term" value="P:phospholipid catabolic process"/>
    <property type="evidence" value="ECO:0007669"/>
    <property type="project" value="TreeGrafter"/>
</dbReference>
<dbReference type="Pfam" id="PF04185">
    <property type="entry name" value="Phosphoesterase"/>
    <property type="match status" value="1"/>
</dbReference>